<evidence type="ECO:0000313" key="1">
    <source>
        <dbReference type="EnsemblPlants" id="OPUNC08G06060.1"/>
    </source>
</evidence>
<protein>
    <submittedName>
        <fullName evidence="1">Uncharacterized protein</fullName>
    </submittedName>
</protein>
<dbReference type="AlphaFoldDB" id="A0A0E0LSE7"/>
<dbReference type="HOGENOM" id="CLU_1996340_0_0_1"/>
<evidence type="ECO:0000313" key="2">
    <source>
        <dbReference type="Proteomes" id="UP000026962"/>
    </source>
</evidence>
<dbReference type="STRING" id="4537.A0A0E0LSE7"/>
<dbReference type="EnsemblPlants" id="OPUNC08G06060.1">
    <property type="protein sequence ID" value="OPUNC08G06060.1"/>
    <property type="gene ID" value="OPUNC08G06060"/>
</dbReference>
<reference evidence="1" key="2">
    <citation type="submission" date="2018-05" db="EMBL/GenBank/DDBJ databases">
        <title>OpunRS2 (Oryza punctata Reference Sequence Version 2).</title>
        <authorList>
            <person name="Zhang J."/>
            <person name="Kudrna D."/>
            <person name="Lee S."/>
            <person name="Talag J."/>
            <person name="Welchert J."/>
            <person name="Wing R.A."/>
        </authorList>
    </citation>
    <scope>NUCLEOTIDE SEQUENCE [LARGE SCALE GENOMIC DNA]</scope>
</reference>
<proteinExistence type="predicted"/>
<dbReference type="Proteomes" id="UP000026962">
    <property type="component" value="Chromosome 8"/>
</dbReference>
<organism evidence="1">
    <name type="scientific">Oryza punctata</name>
    <name type="common">Red rice</name>
    <dbReference type="NCBI Taxonomy" id="4537"/>
    <lineage>
        <taxon>Eukaryota</taxon>
        <taxon>Viridiplantae</taxon>
        <taxon>Streptophyta</taxon>
        <taxon>Embryophyta</taxon>
        <taxon>Tracheophyta</taxon>
        <taxon>Spermatophyta</taxon>
        <taxon>Magnoliopsida</taxon>
        <taxon>Liliopsida</taxon>
        <taxon>Poales</taxon>
        <taxon>Poaceae</taxon>
        <taxon>BOP clade</taxon>
        <taxon>Oryzoideae</taxon>
        <taxon>Oryzeae</taxon>
        <taxon>Oryzinae</taxon>
        <taxon>Oryza</taxon>
    </lineage>
</organism>
<dbReference type="Gramene" id="OPUNC08G06060.1">
    <property type="protein sequence ID" value="OPUNC08G06060.1"/>
    <property type="gene ID" value="OPUNC08G06060"/>
</dbReference>
<keyword evidence="2" id="KW-1185">Reference proteome</keyword>
<accession>A0A0E0LSE7</accession>
<dbReference type="OMA" id="HETPGFL"/>
<reference evidence="1" key="1">
    <citation type="submission" date="2015-04" db="UniProtKB">
        <authorList>
            <consortium name="EnsemblPlants"/>
        </authorList>
    </citation>
    <scope>IDENTIFICATION</scope>
</reference>
<name>A0A0E0LSE7_ORYPU</name>
<sequence length="125" mass="13062">MAGASARASGGEGGGLTGGGGLGEAGTVIVIDGKYFSNDIDLAWARAAPAELEDSMGSSFQDLVADLLVLLMPTDTTVTSHTGAVRCVLAIAYNAVLMCVSCRFLYMSEFDANLKIVDFFTELIW</sequence>